<organism evidence="1 2">
    <name type="scientific">Leclercia tamurae</name>
    <dbReference type="NCBI Taxonomy" id="2926467"/>
    <lineage>
        <taxon>Bacteria</taxon>
        <taxon>Pseudomonadati</taxon>
        <taxon>Pseudomonadota</taxon>
        <taxon>Gammaproteobacteria</taxon>
        <taxon>Enterobacterales</taxon>
        <taxon>Enterobacteriaceae</taxon>
        <taxon>Leclercia</taxon>
    </lineage>
</organism>
<evidence type="ECO:0008006" key="3">
    <source>
        <dbReference type="Google" id="ProtNLM"/>
    </source>
</evidence>
<dbReference type="Proteomes" id="UP001062027">
    <property type="component" value="Unassembled WGS sequence"/>
</dbReference>
<protein>
    <recommendedName>
        <fullName evidence="3">Colicin V</fullName>
    </recommendedName>
</protein>
<gene>
    <name evidence="1" type="ORF">M8318_12545</name>
</gene>
<reference evidence="1" key="1">
    <citation type="submission" date="2022-05" db="EMBL/GenBank/DDBJ databases">
        <title>Description of a novel species of Leclercia; Leclercia tamurae and the Proposal for a Novel Genus Silvania gen. nov. Containing Two Novel Species Silvania hatchlandensis sp. nov. and Silvania confinis sp. nov. Isolated from the Rhizosphere of Oak.</title>
        <authorList>
            <person name="Maddock D.W."/>
            <person name="Brady C.L."/>
            <person name="Denman S."/>
            <person name="Arnold D."/>
        </authorList>
    </citation>
    <scope>NUCLEOTIDE SEQUENCE</scope>
    <source>
        <strain evidence="1">H6S3</strain>
    </source>
</reference>
<evidence type="ECO:0000313" key="2">
    <source>
        <dbReference type="Proteomes" id="UP001062027"/>
    </source>
</evidence>
<proteinExistence type="predicted"/>
<name>A0ABT2RC80_9ENTR</name>
<dbReference type="EMBL" id="JAMHKS010000073">
    <property type="protein sequence ID" value="MCU6678496.1"/>
    <property type="molecule type" value="Genomic_DNA"/>
</dbReference>
<sequence length="120" mass="11969">MKQLTVFEMESIAGAYSWDFSSIGATIQSVVSNGIEVVTSAAVLGSAHAAMGSMIGGTHGSDNGGIFGAGTIGMAIGGAWGIVSGAITGAIAGAMFGWDKSAQLATDCWTSIYNGSHGIY</sequence>
<dbReference type="RefSeq" id="WP_262662948.1">
    <property type="nucleotide sequence ID" value="NZ_JAMHKS010000073.1"/>
</dbReference>
<evidence type="ECO:0000313" key="1">
    <source>
        <dbReference type="EMBL" id="MCU6678496.1"/>
    </source>
</evidence>
<accession>A0ABT2RC80</accession>
<comment type="caution">
    <text evidence="1">The sequence shown here is derived from an EMBL/GenBank/DDBJ whole genome shotgun (WGS) entry which is preliminary data.</text>
</comment>
<keyword evidence="2" id="KW-1185">Reference proteome</keyword>